<keyword evidence="1" id="KW-0805">Transcription regulation</keyword>
<organism evidence="6">
    <name type="scientific">bioreactor metagenome</name>
    <dbReference type="NCBI Taxonomy" id="1076179"/>
    <lineage>
        <taxon>unclassified sequences</taxon>
        <taxon>metagenomes</taxon>
        <taxon>ecological metagenomes</taxon>
    </lineage>
</organism>
<proteinExistence type="predicted"/>
<dbReference type="InterPro" id="IPR036388">
    <property type="entry name" value="WH-like_DNA-bd_sf"/>
</dbReference>
<dbReference type="SUPFAM" id="SSF46785">
    <property type="entry name" value="Winged helix' DNA-binding domain"/>
    <property type="match status" value="1"/>
</dbReference>
<evidence type="ECO:0000256" key="3">
    <source>
        <dbReference type="ARBA" id="ARBA00023163"/>
    </source>
</evidence>
<dbReference type="GO" id="GO:0003700">
    <property type="term" value="F:DNA-binding transcription factor activity"/>
    <property type="evidence" value="ECO:0007669"/>
    <property type="project" value="InterPro"/>
</dbReference>
<dbReference type="InterPro" id="IPR036390">
    <property type="entry name" value="WH_DNA-bd_sf"/>
</dbReference>
<dbReference type="PANTHER" id="PTHR43537:SF51">
    <property type="entry name" value="HTH-TYPE TRANSCRIPTIONAL REGULATOR LGOR-RELATED"/>
    <property type="match status" value="1"/>
</dbReference>
<evidence type="ECO:0000259" key="5">
    <source>
        <dbReference type="PROSITE" id="PS50949"/>
    </source>
</evidence>
<dbReference type="Gene3D" id="1.10.10.10">
    <property type="entry name" value="Winged helix-like DNA-binding domain superfamily/Winged helix DNA-binding domain"/>
    <property type="match status" value="1"/>
</dbReference>
<feature type="coiled-coil region" evidence="4">
    <location>
        <begin position="97"/>
        <end position="124"/>
    </location>
</feature>
<dbReference type="AlphaFoldDB" id="A0A644XPY9"/>
<feature type="domain" description="HTH gntR-type" evidence="5">
    <location>
        <begin position="7"/>
        <end position="74"/>
    </location>
</feature>
<dbReference type="GO" id="GO:0003677">
    <property type="term" value="F:DNA binding"/>
    <property type="evidence" value="ECO:0007669"/>
    <property type="project" value="UniProtKB-KW"/>
</dbReference>
<evidence type="ECO:0000256" key="4">
    <source>
        <dbReference type="SAM" id="Coils"/>
    </source>
</evidence>
<dbReference type="PROSITE" id="PS50949">
    <property type="entry name" value="HTH_GNTR"/>
    <property type="match status" value="1"/>
</dbReference>
<reference evidence="6" key="1">
    <citation type="submission" date="2019-08" db="EMBL/GenBank/DDBJ databases">
        <authorList>
            <person name="Kucharzyk K."/>
            <person name="Murdoch R.W."/>
            <person name="Higgins S."/>
            <person name="Loffler F."/>
        </authorList>
    </citation>
    <scope>NUCLEOTIDE SEQUENCE</scope>
</reference>
<accession>A0A644XPY9</accession>
<dbReference type="PRINTS" id="PR00035">
    <property type="entry name" value="HTHGNTR"/>
</dbReference>
<gene>
    <name evidence="6" type="ORF">SDC9_64678</name>
</gene>
<keyword evidence="2" id="KW-0238">DNA-binding</keyword>
<evidence type="ECO:0000256" key="2">
    <source>
        <dbReference type="ARBA" id="ARBA00023125"/>
    </source>
</evidence>
<dbReference type="SMART" id="SM00345">
    <property type="entry name" value="HTH_GNTR"/>
    <property type="match status" value="1"/>
</dbReference>
<evidence type="ECO:0000256" key="1">
    <source>
        <dbReference type="ARBA" id="ARBA00023015"/>
    </source>
</evidence>
<comment type="caution">
    <text evidence="6">The sequence shown here is derived from an EMBL/GenBank/DDBJ whole genome shotgun (WGS) entry which is preliminary data.</text>
</comment>
<dbReference type="InterPro" id="IPR000524">
    <property type="entry name" value="Tscrpt_reg_HTH_GntR"/>
</dbReference>
<protein>
    <recommendedName>
        <fullName evidence="5">HTH gntR-type domain-containing protein</fullName>
    </recommendedName>
</protein>
<evidence type="ECO:0000313" key="6">
    <source>
        <dbReference type="EMBL" id="MPM18272.1"/>
    </source>
</evidence>
<dbReference type="EMBL" id="VSSQ01002951">
    <property type="protein sequence ID" value="MPM18272.1"/>
    <property type="molecule type" value="Genomic_DNA"/>
</dbReference>
<keyword evidence="3" id="KW-0804">Transcription</keyword>
<dbReference type="PANTHER" id="PTHR43537">
    <property type="entry name" value="TRANSCRIPTIONAL REGULATOR, GNTR FAMILY"/>
    <property type="match status" value="1"/>
</dbReference>
<sequence>MEQIATIQTKNYIADIIRNEIITGNMKDGDEVTQEQLAEKLGVSRMPVREALQLLEQQGFVTRLLNRHIKINGISKYIFINNLRMLSAVEKEIASIIIEENKSAESLKEALNEYKSQAAFGKETYKYDLNFHAQLTKCLDDEYIANMHFNMLNGFYAYAVRRFAIDFNISAEKAENIISSILEKNKGKMQKNIDEYYNFIIDKMNEVYNEQS</sequence>
<keyword evidence="4" id="KW-0175">Coiled coil</keyword>
<dbReference type="Pfam" id="PF00392">
    <property type="entry name" value="GntR"/>
    <property type="match status" value="1"/>
</dbReference>
<dbReference type="CDD" id="cd07377">
    <property type="entry name" value="WHTH_GntR"/>
    <property type="match status" value="1"/>
</dbReference>
<name>A0A644XPY9_9ZZZZ</name>